<feature type="compositionally biased region" description="Basic and acidic residues" evidence="1">
    <location>
        <begin position="444"/>
        <end position="453"/>
    </location>
</feature>
<proteinExistence type="predicted"/>
<organism evidence="2 3">
    <name type="scientific">Paraphoma chrysanthemicola</name>
    <dbReference type="NCBI Taxonomy" id="798071"/>
    <lineage>
        <taxon>Eukaryota</taxon>
        <taxon>Fungi</taxon>
        <taxon>Dikarya</taxon>
        <taxon>Ascomycota</taxon>
        <taxon>Pezizomycotina</taxon>
        <taxon>Dothideomycetes</taxon>
        <taxon>Pleosporomycetidae</taxon>
        <taxon>Pleosporales</taxon>
        <taxon>Pleosporineae</taxon>
        <taxon>Phaeosphaeriaceae</taxon>
        <taxon>Paraphoma</taxon>
    </lineage>
</organism>
<dbReference type="Proteomes" id="UP000813461">
    <property type="component" value="Unassembled WGS sequence"/>
</dbReference>
<feature type="region of interest" description="Disordered" evidence="1">
    <location>
        <begin position="81"/>
        <end position="135"/>
    </location>
</feature>
<sequence length="516" mass="57078">MLRRLMPQEQHGRGGTKKDVAQDRGLFSSSSTTSGAMVDRMQDYYDLPSEWLPSANFAGRPTSEISDLNLMDGLWTFIITSSSSPSSSTSGGEDDPTGRPRDAGTSPHTEPRAPHRPALEIISPSESIQREKVRSWSDDHIMTAPPRLRRKVATAPPGALSMPSYPPQPPRRAISTRLGRSSTAKKRKPQSARVVAGTFNTGKAAKDSQEPPSIGQRPQGRAVPQTQHFVALSFGKGCAGETQLAASFSQKERVKRTLEGKNIQRLDTSIVDFESRGLLGSPMSMLETPRELYAIPEQRSATQDPTSPQSRDARRAIMSNLRKSSSSTRPVKARRAHESQHLRERSQREDQERHRIYLPGAICLREDPTLHRRDSVATVLQIDKLIEPPGKQYSDVLVLDSITKYFEELIVVQYATEHCLDQYWKEATRGPQGVADSPTSVTSVDEHTPRSPMKEFSGASPRGSRFSFSSASSTSSQPRAGTPMRQRDRLRRLLSPAFPGSAFLKTSDRGQHTDPS</sequence>
<accession>A0A8K0VYQ9</accession>
<feature type="region of interest" description="Disordered" evidence="1">
    <location>
        <begin position="429"/>
        <end position="516"/>
    </location>
</feature>
<evidence type="ECO:0000313" key="3">
    <source>
        <dbReference type="Proteomes" id="UP000813461"/>
    </source>
</evidence>
<feature type="region of interest" description="Disordered" evidence="1">
    <location>
        <begin position="1"/>
        <end position="34"/>
    </location>
</feature>
<feature type="compositionally biased region" description="Basic and acidic residues" evidence="1">
    <location>
        <begin position="336"/>
        <end position="351"/>
    </location>
</feature>
<evidence type="ECO:0000313" key="2">
    <source>
        <dbReference type="EMBL" id="KAH7086698.1"/>
    </source>
</evidence>
<feature type="compositionally biased region" description="Basic and acidic residues" evidence="1">
    <location>
        <begin position="10"/>
        <end position="22"/>
    </location>
</feature>
<evidence type="ECO:0000256" key="1">
    <source>
        <dbReference type="SAM" id="MobiDB-lite"/>
    </source>
</evidence>
<feature type="compositionally biased region" description="Low complexity" evidence="1">
    <location>
        <begin position="456"/>
        <end position="481"/>
    </location>
</feature>
<feature type="region of interest" description="Disordered" evidence="1">
    <location>
        <begin position="294"/>
        <end position="313"/>
    </location>
</feature>
<protein>
    <submittedName>
        <fullName evidence="2">Uncharacterized protein</fullName>
    </submittedName>
</protein>
<feature type="compositionally biased region" description="Low complexity" evidence="1">
    <location>
        <begin position="81"/>
        <end position="90"/>
    </location>
</feature>
<dbReference type="EMBL" id="JAGMVJ010000010">
    <property type="protein sequence ID" value="KAH7086698.1"/>
    <property type="molecule type" value="Genomic_DNA"/>
</dbReference>
<feature type="compositionally biased region" description="Polar residues" evidence="1">
    <location>
        <begin position="299"/>
        <end position="310"/>
    </location>
</feature>
<gene>
    <name evidence="2" type="ORF">FB567DRAFT_526058</name>
</gene>
<dbReference type="AlphaFoldDB" id="A0A8K0VYQ9"/>
<reference evidence="2" key="1">
    <citation type="journal article" date="2021" name="Nat. Commun.">
        <title>Genetic determinants of endophytism in the Arabidopsis root mycobiome.</title>
        <authorList>
            <person name="Mesny F."/>
            <person name="Miyauchi S."/>
            <person name="Thiergart T."/>
            <person name="Pickel B."/>
            <person name="Atanasova L."/>
            <person name="Karlsson M."/>
            <person name="Huettel B."/>
            <person name="Barry K.W."/>
            <person name="Haridas S."/>
            <person name="Chen C."/>
            <person name="Bauer D."/>
            <person name="Andreopoulos W."/>
            <person name="Pangilinan J."/>
            <person name="LaButti K."/>
            <person name="Riley R."/>
            <person name="Lipzen A."/>
            <person name="Clum A."/>
            <person name="Drula E."/>
            <person name="Henrissat B."/>
            <person name="Kohler A."/>
            <person name="Grigoriev I.V."/>
            <person name="Martin F.M."/>
            <person name="Hacquard S."/>
        </authorList>
    </citation>
    <scope>NUCLEOTIDE SEQUENCE</scope>
    <source>
        <strain evidence="2">MPI-SDFR-AT-0120</strain>
    </source>
</reference>
<feature type="compositionally biased region" description="Basic and acidic residues" evidence="1">
    <location>
        <begin position="506"/>
        <end position="516"/>
    </location>
</feature>
<feature type="region of interest" description="Disordered" evidence="1">
    <location>
        <begin position="319"/>
        <end position="351"/>
    </location>
</feature>
<dbReference type="OrthoDB" id="3786440at2759"/>
<feature type="region of interest" description="Disordered" evidence="1">
    <location>
        <begin position="148"/>
        <end position="223"/>
    </location>
</feature>
<comment type="caution">
    <text evidence="2">The sequence shown here is derived from an EMBL/GenBank/DDBJ whole genome shotgun (WGS) entry which is preliminary data.</text>
</comment>
<name>A0A8K0VYQ9_9PLEO</name>
<keyword evidence="3" id="KW-1185">Reference proteome</keyword>